<dbReference type="PANTHER" id="PTHR24166:SF48">
    <property type="entry name" value="PROTEIN VAPYRIN"/>
    <property type="match status" value="1"/>
</dbReference>
<organism evidence="5 6">
    <name type="scientific">Colletotrichum chrysophilum</name>
    <dbReference type="NCBI Taxonomy" id="1836956"/>
    <lineage>
        <taxon>Eukaryota</taxon>
        <taxon>Fungi</taxon>
        <taxon>Dikarya</taxon>
        <taxon>Ascomycota</taxon>
        <taxon>Pezizomycotina</taxon>
        <taxon>Sordariomycetes</taxon>
        <taxon>Hypocreomycetidae</taxon>
        <taxon>Glomerellales</taxon>
        <taxon>Glomerellaceae</taxon>
        <taxon>Colletotrichum</taxon>
        <taxon>Colletotrichum gloeosporioides species complex</taxon>
    </lineage>
</organism>
<evidence type="ECO:0000313" key="6">
    <source>
        <dbReference type="Proteomes" id="UP001243330"/>
    </source>
</evidence>
<feature type="repeat" description="ANK" evidence="3">
    <location>
        <begin position="326"/>
        <end position="365"/>
    </location>
</feature>
<evidence type="ECO:0000256" key="3">
    <source>
        <dbReference type="PROSITE-ProRule" id="PRU00023"/>
    </source>
</evidence>
<dbReference type="InterPro" id="IPR002110">
    <property type="entry name" value="Ankyrin_rpt"/>
</dbReference>
<dbReference type="PANTHER" id="PTHR24166">
    <property type="entry name" value="ROLLING PEBBLES, ISOFORM B"/>
    <property type="match status" value="1"/>
</dbReference>
<evidence type="ECO:0000256" key="2">
    <source>
        <dbReference type="ARBA" id="ARBA00023043"/>
    </source>
</evidence>
<accession>A0AAD9AS09</accession>
<gene>
    <name evidence="5" type="ORF">CCHR01_04368</name>
</gene>
<feature type="compositionally biased region" description="Acidic residues" evidence="4">
    <location>
        <begin position="609"/>
        <end position="618"/>
    </location>
</feature>
<keyword evidence="6" id="KW-1185">Reference proteome</keyword>
<evidence type="ECO:0000256" key="4">
    <source>
        <dbReference type="SAM" id="MobiDB-lite"/>
    </source>
</evidence>
<feature type="repeat" description="ANK" evidence="3">
    <location>
        <begin position="260"/>
        <end position="292"/>
    </location>
</feature>
<reference evidence="5" key="1">
    <citation type="submission" date="2023-01" db="EMBL/GenBank/DDBJ databases">
        <title>Colletotrichum chrysophilum M932 genome sequence.</title>
        <authorList>
            <person name="Baroncelli R."/>
        </authorList>
    </citation>
    <scope>NUCLEOTIDE SEQUENCE</scope>
    <source>
        <strain evidence="5">M932</strain>
    </source>
</reference>
<dbReference type="Proteomes" id="UP001243330">
    <property type="component" value="Unassembled WGS sequence"/>
</dbReference>
<dbReference type="InterPro" id="IPR036770">
    <property type="entry name" value="Ankyrin_rpt-contain_sf"/>
</dbReference>
<protein>
    <submittedName>
        <fullName evidence="5">Ankryin domain-containing protein</fullName>
    </submittedName>
</protein>
<dbReference type="EMBL" id="JAQOWY010000063">
    <property type="protein sequence ID" value="KAK1853018.1"/>
    <property type="molecule type" value="Genomic_DNA"/>
</dbReference>
<evidence type="ECO:0000256" key="1">
    <source>
        <dbReference type="ARBA" id="ARBA00022737"/>
    </source>
</evidence>
<dbReference type="PROSITE" id="PS50297">
    <property type="entry name" value="ANK_REP_REGION"/>
    <property type="match status" value="2"/>
</dbReference>
<feature type="compositionally biased region" description="Polar residues" evidence="4">
    <location>
        <begin position="640"/>
        <end position="651"/>
    </location>
</feature>
<feature type="repeat" description="ANK" evidence="3">
    <location>
        <begin position="366"/>
        <end position="406"/>
    </location>
</feature>
<dbReference type="Gene3D" id="1.25.40.20">
    <property type="entry name" value="Ankyrin repeat-containing domain"/>
    <property type="match status" value="3"/>
</dbReference>
<dbReference type="SUPFAM" id="SSF48403">
    <property type="entry name" value="Ankyrin repeat"/>
    <property type="match status" value="1"/>
</dbReference>
<feature type="repeat" description="ANK" evidence="3">
    <location>
        <begin position="293"/>
        <end position="325"/>
    </location>
</feature>
<sequence>MEVIESLRAAVEAANTQGMIIHDNDIEGPDLRIARNQITDIANKLEEVRLICTQIGQNGKIKPKKTRWFLMQKELQRCRDKAHDARAAFQLALATMNLKTTMKLSQVALHIEKLALRPARHHDSRCAEALDAATSKEKVTSSAASAFGSQLSQQLVTYAIDWGTADTLGFMVEFWAEHLQKDTYHRNWLFAANQELRRQNCPAEKAEALRLITSYGEDLVDAPQTQLHEAVDAEEPTKIRQNIQTIVNKYPWNINQWNREGRTALALAAENGNLLAVRELVRLGCKIDQPDYKGVTPLMLACTTGHVDVVSYLIDAGCSVTTASAFGATALHFAADPRSESAEDPPGTIMQMLLSAGASAKTRSLWGYTPLHDVGLSSSEEFTRQGAMTRVRLLLEAGADINATNDDEERPLTRAIRNDQPEVMKCLIEAGAQVTDLLGKQNLLHLAAKEARLKALQYLTDIQLPLLNVYQVDEFGKTPWDDFIMVLRMPEWCLKYWRRPTAPEQDAFVILYKKLRDQSLELDINRLQRTRQYLEDGTCHGAVSVLRSLISEKRDWEQWDSLRTYETIKLQVREQMVEAALESIDENIEVLQEIIDASPWDQVSYWDPREEEQEDDLEDCKKSEWAENKDGGEVEPNEVGNDTSEPASNDL</sequence>
<dbReference type="PRINTS" id="PR01415">
    <property type="entry name" value="ANKYRIN"/>
</dbReference>
<dbReference type="SMART" id="SM00248">
    <property type="entry name" value="ANK"/>
    <property type="match status" value="5"/>
</dbReference>
<comment type="caution">
    <text evidence="5">The sequence shown here is derived from an EMBL/GenBank/DDBJ whole genome shotgun (WGS) entry which is preliminary data.</text>
</comment>
<dbReference type="AlphaFoldDB" id="A0AAD9AS09"/>
<keyword evidence="2 3" id="KW-0040">ANK repeat</keyword>
<proteinExistence type="predicted"/>
<dbReference type="InterPro" id="IPR050889">
    <property type="entry name" value="Dendritic_Spine_Reg/Scaffold"/>
</dbReference>
<keyword evidence="1" id="KW-0677">Repeat</keyword>
<feature type="region of interest" description="Disordered" evidence="4">
    <location>
        <begin position="602"/>
        <end position="651"/>
    </location>
</feature>
<name>A0AAD9AS09_9PEZI</name>
<evidence type="ECO:0000313" key="5">
    <source>
        <dbReference type="EMBL" id="KAK1853018.1"/>
    </source>
</evidence>
<dbReference type="PROSITE" id="PS50088">
    <property type="entry name" value="ANK_REPEAT"/>
    <property type="match status" value="4"/>
</dbReference>
<dbReference type="Pfam" id="PF12796">
    <property type="entry name" value="Ank_2"/>
    <property type="match status" value="2"/>
</dbReference>
<feature type="compositionally biased region" description="Basic and acidic residues" evidence="4">
    <location>
        <begin position="619"/>
        <end position="632"/>
    </location>
</feature>